<protein>
    <recommendedName>
        <fullName evidence="4">C3H1-type domain-containing protein</fullName>
    </recommendedName>
</protein>
<comment type="caution">
    <text evidence="2">The sequence shown here is derived from an EMBL/GenBank/DDBJ whole genome shotgun (WGS) entry which is preliminary data.</text>
</comment>
<dbReference type="EMBL" id="CAVMBE010000088">
    <property type="protein sequence ID" value="CAK4033545.1"/>
    <property type="molecule type" value="Genomic_DNA"/>
</dbReference>
<sequence length="365" mass="40484">MEGSHMKITPQKPAHEVPCGLELCPLKEDSAKARQAQSRSSDSSTYDDAVRASQSAGNDSSAQQSISAGATKKSKKRNHKNKIKTAQEPVLVEEGRRNSTTGPINTNITYQLELSNTDRKGDKKRKCAYRHPDQPVKRRRTDLDYDDDISNGANIVKDRTCFFWYHGWCPKESDAARGLGPPCDYRHSLTDRPTMVQYPPRDHHGGIACGKQWCPIGRDATSEHQYTSSLAGHQARESSSEPSTPGEGKGEGEGEGSGNPDSDTTCFFWYHGSCARSKDPRNGHRCGFLHALTDPPTMVQPPPGYKHRTHCERDWCPGDARERFTTLKDAPTVGEQQSPEDAAGQGKAARDEAQQPDWFLKGFDW</sequence>
<evidence type="ECO:0000313" key="2">
    <source>
        <dbReference type="EMBL" id="CAK4033545.1"/>
    </source>
</evidence>
<evidence type="ECO:0008006" key="4">
    <source>
        <dbReference type="Google" id="ProtNLM"/>
    </source>
</evidence>
<gene>
    <name evidence="2" type="ORF">LECACI_7A008703</name>
</gene>
<feature type="compositionally biased region" description="Low complexity" evidence="1">
    <location>
        <begin position="33"/>
        <end position="47"/>
    </location>
</feature>
<feature type="compositionally biased region" description="Basic residues" evidence="1">
    <location>
        <begin position="72"/>
        <end position="83"/>
    </location>
</feature>
<accession>A0AAI8Z6W6</accession>
<dbReference type="Proteomes" id="UP001296104">
    <property type="component" value="Unassembled WGS sequence"/>
</dbReference>
<evidence type="ECO:0000313" key="3">
    <source>
        <dbReference type="Proteomes" id="UP001296104"/>
    </source>
</evidence>
<evidence type="ECO:0000256" key="1">
    <source>
        <dbReference type="SAM" id="MobiDB-lite"/>
    </source>
</evidence>
<feature type="region of interest" description="Disordered" evidence="1">
    <location>
        <begin position="1"/>
        <end position="20"/>
    </location>
</feature>
<reference evidence="2" key="1">
    <citation type="submission" date="2023-11" db="EMBL/GenBank/DDBJ databases">
        <authorList>
            <person name="Alioto T."/>
            <person name="Alioto T."/>
            <person name="Gomez Garrido J."/>
        </authorList>
    </citation>
    <scope>NUCLEOTIDE SEQUENCE</scope>
</reference>
<keyword evidence="3" id="KW-1185">Reference proteome</keyword>
<dbReference type="AlphaFoldDB" id="A0AAI8Z6W6"/>
<proteinExistence type="predicted"/>
<feature type="compositionally biased region" description="Polar residues" evidence="1">
    <location>
        <begin position="52"/>
        <end position="68"/>
    </location>
</feature>
<feature type="compositionally biased region" description="Polar residues" evidence="1">
    <location>
        <begin position="98"/>
        <end position="115"/>
    </location>
</feature>
<organism evidence="2 3">
    <name type="scientific">Lecanosticta acicola</name>
    <dbReference type="NCBI Taxonomy" id="111012"/>
    <lineage>
        <taxon>Eukaryota</taxon>
        <taxon>Fungi</taxon>
        <taxon>Dikarya</taxon>
        <taxon>Ascomycota</taxon>
        <taxon>Pezizomycotina</taxon>
        <taxon>Dothideomycetes</taxon>
        <taxon>Dothideomycetidae</taxon>
        <taxon>Mycosphaerellales</taxon>
        <taxon>Mycosphaerellaceae</taxon>
        <taxon>Lecanosticta</taxon>
    </lineage>
</organism>
<feature type="region of interest" description="Disordered" evidence="1">
    <location>
        <begin position="224"/>
        <end position="260"/>
    </location>
</feature>
<name>A0AAI8Z6W6_9PEZI</name>
<feature type="region of interest" description="Disordered" evidence="1">
    <location>
        <begin position="328"/>
        <end position="365"/>
    </location>
</feature>
<feature type="region of interest" description="Disordered" evidence="1">
    <location>
        <begin position="29"/>
        <end position="135"/>
    </location>
</feature>